<comment type="caution">
    <text evidence="1">The sequence shown here is derived from an EMBL/GenBank/DDBJ whole genome shotgun (WGS) entry which is preliminary data.</text>
</comment>
<reference evidence="1" key="1">
    <citation type="journal article" date="2015" name="Genome Biol. Evol.">
        <title>Organellar Genomes of White Spruce (Picea glauca): Assembly and Annotation.</title>
        <authorList>
            <person name="Jackman S.D."/>
            <person name="Warren R.L."/>
            <person name="Gibb E.A."/>
            <person name="Vandervalk B.P."/>
            <person name="Mohamadi H."/>
            <person name="Chu J."/>
            <person name="Raymond A."/>
            <person name="Pleasance S."/>
            <person name="Coope R."/>
            <person name="Wildung M.R."/>
            <person name="Ritland C.E."/>
            <person name="Bousquet J."/>
            <person name="Jones S.J."/>
            <person name="Bohlmann J."/>
            <person name="Birol I."/>
        </authorList>
    </citation>
    <scope>NUCLEOTIDE SEQUENCE [LARGE SCALE GENOMIC DNA]</scope>
    <source>
        <tissue evidence="1">Flushing bud</tissue>
    </source>
</reference>
<name>A0A124GN85_PICGL</name>
<gene>
    <name evidence="1" type="ORF">ABT39_MTgene4983</name>
</gene>
<proteinExistence type="predicted"/>
<dbReference type="EMBL" id="LKAM01000006">
    <property type="protein sequence ID" value="KUM47988.1"/>
    <property type="molecule type" value="Genomic_DNA"/>
</dbReference>
<keyword evidence="1" id="KW-0496">Mitochondrion</keyword>
<sequence>MLFFSLYHTPRRIAERLLNQSFLAIKPFRQMLSFSLLRVQIWRLAATPSTPHQQAMAPPDLEHILQAPLIEILVSVLEFFKGILYSLGLPVLYLFLS</sequence>
<protein>
    <submittedName>
        <fullName evidence="1">Uncharacterized protein</fullName>
    </submittedName>
</protein>
<organism evidence="1">
    <name type="scientific">Picea glauca</name>
    <name type="common">White spruce</name>
    <name type="synonym">Pinus glauca</name>
    <dbReference type="NCBI Taxonomy" id="3330"/>
    <lineage>
        <taxon>Eukaryota</taxon>
        <taxon>Viridiplantae</taxon>
        <taxon>Streptophyta</taxon>
        <taxon>Embryophyta</taxon>
        <taxon>Tracheophyta</taxon>
        <taxon>Spermatophyta</taxon>
        <taxon>Pinopsida</taxon>
        <taxon>Pinidae</taxon>
        <taxon>Conifers I</taxon>
        <taxon>Pinales</taxon>
        <taxon>Pinaceae</taxon>
        <taxon>Picea</taxon>
    </lineage>
</organism>
<geneLocation type="mitochondrion" evidence="1"/>
<accession>A0A124GN85</accession>
<evidence type="ECO:0000313" key="1">
    <source>
        <dbReference type="EMBL" id="KUM47988.1"/>
    </source>
</evidence>
<dbReference type="AlphaFoldDB" id="A0A124GN85"/>